<evidence type="ECO:0000259" key="2">
    <source>
        <dbReference type="Pfam" id="PF00248"/>
    </source>
</evidence>
<proteinExistence type="predicted"/>
<organism evidence="3 4">
    <name type="scientific">Zasmidium cellare</name>
    <name type="common">Wine cellar mold</name>
    <name type="synonym">Racodium cellare</name>
    <dbReference type="NCBI Taxonomy" id="395010"/>
    <lineage>
        <taxon>Eukaryota</taxon>
        <taxon>Fungi</taxon>
        <taxon>Dikarya</taxon>
        <taxon>Ascomycota</taxon>
        <taxon>Pezizomycotina</taxon>
        <taxon>Dothideomycetes</taxon>
        <taxon>Dothideomycetidae</taxon>
        <taxon>Mycosphaerellales</taxon>
        <taxon>Mycosphaerellaceae</taxon>
        <taxon>Zasmidium</taxon>
    </lineage>
</organism>
<evidence type="ECO:0000313" key="4">
    <source>
        <dbReference type="Proteomes" id="UP001305779"/>
    </source>
</evidence>
<dbReference type="PRINTS" id="PR00069">
    <property type="entry name" value="ALDKETRDTASE"/>
</dbReference>
<dbReference type="PANTHER" id="PTHR43625">
    <property type="entry name" value="AFLATOXIN B1 ALDEHYDE REDUCTASE"/>
    <property type="match status" value="1"/>
</dbReference>
<evidence type="ECO:0000256" key="1">
    <source>
        <dbReference type="ARBA" id="ARBA00023002"/>
    </source>
</evidence>
<dbReference type="Proteomes" id="UP001305779">
    <property type="component" value="Unassembled WGS sequence"/>
</dbReference>
<gene>
    <name evidence="3" type="ORF">PRZ48_013195</name>
</gene>
<keyword evidence="4" id="KW-1185">Reference proteome</keyword>
<sequence length="306" mass="33849">MSHSPPTRQLGKTGPCVPAIGLGLMGFSMHYGPPPDDTSRFAFLDRALELGATFWDTADMYGDSETLLGQYFAQTGNRDKIFLATKFGFEKGSINEINSSAAYLKQACESSLRLLQTDHIDLYYMHRANPSTPIEETMRGMLELQKEGKIKYIGLSEVSANTLRRACKVGRVDAVQIEYGPSELAIEKNHLLATCSELGVAVVAYSPLGRGLLAGAKDFSAEGDWRGMFPRFTGDLCIAWCLSQERVIPIPGTKKVRYLEENVAAAEVRLSEEEEREVRSIVAGIEGLRVPEGFEYQCFVNTVEEQ</sequence>
<dbReference type="InterPro" id="IPR020471">
    <property type="entry name" value="AKR"/>
</dbReference>
<dbReference type="EMBL" id="JAXOVC010000011">
    <property type="protein sequence ID" value="KAK4495927.1"/>
    <property type="molecule type" value="Genomic_DNA"/>
</dbReference>
<protein>
    <recommendedName>
        <fullName evidence="2">NADP-dependent oxidoreductase domain-containing protein</fullName>
    </recommendedName>
</protein>
<dbReference type="InterPro" id="IPR036812">
    <property type="entry name" value="NAD(P)_OxRdtase_dom_sf"/>
</dbReference>
<accession>A0ABR0E3D3</accession>
<dbReference type="InterPro" id="IPR023210">
    <property type="entry name" value="NADP_OxRdtase_dom"/>
</dbReference>
<comment type="caution">
    <text evidence="3">The sequence shown here is derived from an EMBL/GenBank/DDBJ whole genome shotgun (WGS) entry which is preliminary data.</text>
</comment>
<dbReference type="SUPFAM" id="SSF51430">
    <property type="entry name" value="NAD(P)-linked oxidoreductase"/>
    <property type="match status" value="1"/>
</dbReference>
<dbReference type="Gene3D" id="3.20.20.100">
    <property type="entry name" value="NADP-dependent oxidoreductase domain"/>
    <property type="match status" value="1"/>
</dbReference>
<reference evidence="3 4" key="1">
    <citation type="journal article" date="2023" name="G3 (Bethesda)">
        <title>A chromosome-level genome assembly of Zasmidium syzygii isolated from banana leaves.</title>
        <authorList>
            <person name="van Westerhoven A.C."/>
            <person name="Mehrabi R."/>
            <person name="Talebi R."/>
            <person name="Steentjes M.B.F."/>
            <person name="Corcolon B."/>
            <person name="Chong P.A."/>
            <person name="Kema G.H.J."/>
            <person name="Seidl M.F."/>
        </authorList>
    </citation>
    <scope>NUCLEOTIDE SEQUENCE [LARGE SCALE GENOMIC DNA]</scope>
    <source>
        <strain evidence="3 4">P124</strain>
    </source>
</reference>
<name>A0ABR0E3D3_ZASCE</name>
<dbReference type="Pfam" id="PF00248">
    <property type="entry name" value="Aldo_ket_red"/>
    <property type="match status" value="2"/>
</dbReference>
<keyword evidence="1" id="KW-0560">Oxidoreductase</keyword>
<evidence type="ECO:0000313" key="3">
    <source>
        <dbReference type="EMBL" id="KAK4495927.1"/>
    </source>
</evidence>
<feature type="domain" description="NADP-dependent oxidoreductase" evidence="2">
    <location>
        <begin position="19"/>
        <end position="221"/>
    </location>
</feature>
<dbReference type="PANTHER" id="PTHR43625:SF40">
    <property type="entry name" value="ALDO-KETO REDUCTASE YAKC [NADP(+)]"/>
    <property type="match status" value="1"/>
</dbReference>
<dbReference type="InterPro" id="IPR050791">
    <property type="entry name" value="Aldo-Keto_reductase"/>
</dbReference>
<feature type="domain" description="NADP-dependent oxidoreductase" evidence="2">
    <location>
        <begin position="235"/>
        <end position="281"/>
    </location>
</feature>